<evidence type="ECO:0000313" key="3">
    <source>
        <dbReference type="Proteomes" id="UP001597337"/>
    </source>
</evidence>
<sequence>MTQEQAPDDSASASPTPQDPDALAHLFEDHLFQTIQTALAGEDVDGGAVLLEGVRKAIASRLEVIAAGKEFVKLMLSGNAAAILLLVAFIYQHHAISVDLFLTKLLVVVASLSLVLALFLTFSQLARLSAQEQMQKWRIALADAGNWQLLVMMWRDARADPVVKKLVSAEVTVRLELLILLLWGIGGFSVMLAWMLSFF</sequence>
<feature type="transmembrane region" description="Helical" evidence="1">
    <location>
        <begin position="71"/>
        <end position="93"/>
    </location>
</feature>
<keyword evidence="1" id="KW-1133">Transmembrane helix</keyword>
<accession>A0ABW4Y8F8</accession>
<name>A0ABW4Y8F8_9GAMM</name>
<evidence type="ECO:0008006" key="4">
    <source>
        <dbReference type="Google" id="ProtNLM"/>
    </source>
</evidence>
<dbReference type="RefSeq" id="WP_386025823.1">
    <property type="nucleotide sequence ID" value="NZ_JBHUHX010000016.1"/>
</dbReference>
<gene>
    <name evidence="2" type="ORF">ACFSJC_08920</name>
</gene>
<keyword evidence="3" id="KW-1185">Reference proteome</keyword>
<dbReference type="Proteomes" id="UP001597337">
    <property type="component" value="Unassembled WGS sequence"/>
</dbReference>
<feature type="transmembrane region" description="Helical" evidence="1">
    <location>
        <begin position="175"/>
        <end position="196"/>
    </location>
</feature>
<evidence type="ECO:0000256" key="1">
    <source>
        <dbReference type="SAM" id="Phobius"/>
    </source>
</evidence>
<keyword evidence="1" id="KW-0812">Transmembrane</keyword>
<feature type="transmembrane region" description="Helical" evidence="1">
    <location>
        <begin position="105"/>
        <end position="125"/>
    </location>
</feature>
<proteinExistence type="predicted"/>
<evidence type="ECO:0000313" key="2">
    <source>
        <dbReference type="EMBL" id="MFD2111959.1"/>
    </source>
</evidence>
<keyword evidence="1" id="KW-0472">Membrane</keyword>
<comment type="caution">
    <text evidence="2">The sequence shown here is derived from an EMBL/GenBank/DDBJ whole genome shotgun (WGS) entry which is preliminary data.</text>
</comment>
<protein>
    <recommendedName>
        <fullName evidence="4">DUF2868 domain-containing protein</fullName>
    </recommendedName>
</protein>
<dbReference type="EMBL" id="JBHUHX010000016">
    <property type="protein sequence ID" value="MFD2111959.1"/>
    <property type="molecule type" value="Genomic_DNA"/>
</dbReference>
<reference evidence="3" key="1">
    <citation type="journal article" date="2019" name="Int. J. Syst. Evol. Microbiol.">
        <title>The Global Catalogue of Microorganisms (GCM) 10K type strain sequencing project: providing services to taxonomists for standard genome sequencing and annotation.</title>
        <authorList>
            <consortium name="The Broad Institute Genomics Platform"/>
            <consortium name="The Broad Institute Genome Sequencing Center for Infectious Disease"/>
            <person name="Wu L."/>
            <person name="Ma J."/>
        </authorList>
    </citation>
    <scope>NUCLEOTIDE SEQUENCE [LARGE SCALE GENOMIC DNA]</scope>
    <source>
        <strain evidence="3">KACC 12597</strain>
    </source>
</reference>
<organism evidence="2 3">
    <name type="scientific">Thiorhodococcus fuscus</name>
    <dbReference type="NCBI Taxonomy" id="527200"/>
    <lineage>
        <taxon>Bacteria</taxon>
        <taxon>Pseudomonadati</taxon>
        <taxon>Pseudomonadota</taxon>
        <taxon>Gammaproteobacteria</taxon>
        <taxon>Chromatiales</taxon>
        <taxon>Chromatiaceae</taxon>
        <taxon>Thiorhodococcus</taxon>
    </lineage>
</organism>